<protein>
    <submittedName>
        <fullName evidence="1">DUF4417 domain-containing protein</fullName>
    </submittedName>
</protein>
<dbReference type="Pfam" id="PF14386">
    <property type="entry name" value="DUF4417"/>
    <property type="match status" value="1"/>
</dbReference>
<dbReference type="EMBL" id="VUNB01000003">
    <property type="protein sequence ID" value="MST68732.1"/>
    <property type="molecule type" value="Genomic_DNA"/>
</dbReference>
<accession>A0A6A8M5V9</accession>
<name>A0A6A8M5V9_9FIRM</name>
<comment type="caution">
    <text evidence="1">The sequence shown here is derived from an EMBL/GenBank/DDBJ whole genome shotgun (WGS) entry which is preliminary data.</text>
</comment>
<dbReference type="InterPro" id="IPR025530">
    <property type="entry name" value="DUF4417"/>
</dbReference>
<organism evidence="1">
    <name type="scientific">Baileyella intestinalis</name>
    <dbReference type="NCBI Taxonomy" id="2606709"/>
    <lineage>
        <taxon>Bacteria</taxon>
        <taxon>Bacillati</taxon>
        <taxon>Bacillota</taxon>
        <taxon>Clostridia</taxon>
        <taxon>Peptostreptococcales</taxon>
        <taxon>Anaerovoracaceae</taxon>
        <taxon>Baileyella</taxon>
    </lineage>
</organism>
<reference evidence="1" key="1">
    <citation type="submission" date="2019-09" db="EMBL/GenBank/DDBJ databases">
        <title>In-depth cultivation of the pig gut microbiome towards novel bacterial diversity and tailored functional studies.</title>
        <authorList>
            <person name="Wylensek D."/>
            <person name="Hitch T.C.A."/>
            <person name="Clavel T."/>
        </authorList>
    </citation>
    <scope>NUCLEOTIDE SEQUENCE</scope>
    <source>
        <strain evidence="1">RF-744-FAT-WT-3</strain>
    </source>
</reference>
<gene>
    <name evidence="1" type="ORF">FYJ66_03890</name>
</gene>
<dbReference type="AlphaFoldDB" id="A0A6A8M5V9"/>
<evidence type="ECO:0000313" key="1">
    <source>
        <dbReference type="EMBL" id="MST68732.1"/>
    </source>
</evidence>
<sequence length="215" mass="25533">MHMLKTNVRKYDIFKLYYWHNATLVGKYRLPQLEATQALPHDVISFNERRGVSHPENHWIDFFIDDALFENFWNHPEMSFENLRKFEGIISTDYSLFPELLPGQIIWNCTRNRVITYYLQQNGFTVIPVASWCTVEDFEWCFDGLPDNSSIAVSTNGCMSSPYGKRIFLLGVQELQKKKHPSHLIVCGRHVSELDKYDNIHYYPCFSQRWKERVR</sequence>
<proteinExistence type="predicted"/>